<feature type="compositionally biased region" description="Basic and acidic residues" evidence="1">
    <location>
        <begin position="234"/>
        <end position="263"/>
    </location>
</feature>
<feature type="compositionally biased region" description="Basic residues" evidence="1">
    <location>
        <begin position="127"/>
        <end position="137"/>
    </location>
</feature>
<feature type="region of interest" description="Disordered" evidence="1">
    <location>
        <begin position="127"/>
        <end position="264"/>
    </location>
</feature>
<dbReference type="InterPro" id="IPR036869">
    <property type="entry name" value="J_dom_sf"/>
</dbReference>
<dbReference type="SMART" id="SM00271">
    <property type="entry name" value="DnaJ"/>
    <property type="match status" value="1"/>
</dbReference>
<gene>
    <name evidence="4" type="ORF">B0T22DRAFT_229860</name>
</gene>
<dbReference type="InterPro" id="IPR052763">
    <property type="entry name" value="DnaJ_C4"/>
</dbReference>
<feature type="transmembrane region" description="Helical" evidence="2">
    <location>
        <begin position="273"/>
        <end position="295"/>
    </location>
</feature>
<protein>
    <submittedName>
        <fullName evidence="4">DnaJ domain-containing protein</fullName>
    </submittedName>
</protein>
<dbReference type="CDD" id="cd06257">
    <property type="entry name" value="DnaJ"/>
    <property type="match status" value="1"/>
</dbReference>
<evidence type="ECO:0000259" key="3">
    <source>
        <dbReference type="PROSITE" id="PS50076"/>
    </source>
</evidence>
<keyword evidence="5" id="KW-1185">Reference proteome</keyword>
<reference evidence="4" key="1">
    <citation type="journal article" date="2023" name="Mol. Phylogenet. Evol.">
        <title>Genome-scale phylogeny and comparative genomics of the fungal order Sordariales.</title>
        <authorList>
            <person name="Hensen N."/>
            <person name="Bonometti L."/>
            <person name="Westerberg I."/>
            <person name="Brannstrom I.O."/>
            <person name="Guillou S."/>
            <person name="Cros-Aarteil S."/>
            <person name="Calhoun S."/>
            <person name="Haridas S."/>
            <person name="Kuo A."/>
            <person name="Mondo S."/>
            <person name="Pangilinan J."/>
            <person name="Riley R."/>
            <person name="LaButti K."/>
            <person name="Andreopoulos B."/>
            <person name="Lipzen A."/>
            <person name="Chen C."/>
            <person name="Yan M."/>
            <person name="Daum C."/>
            <person name="Ng V."/>
            <person name="Clum A."/>
            <person name="Steindorff A."/>
            <person name="Ohm R.A."/>
            <person name="Martin F."/>
            <person name="Silar P."/>
            <person name="Natvig D.O."/>
            <person name="Lalanne C."/>
            <person name="Gautier V."/>
            <person name="Ament-Velasquez S.L."/>
            <person name="Kruys A."/>
            <person name="Hutchinson M.I."/>
            <person name="Powell A.J."/>
            <person name="Barry K."/>
            <person name="Miller A.N."/>
            <person name="Grigoriev I.V."/>
            <person name="Debuchy R."/>
            <person name="Gladieux P."/>
            <person name="Hiltunen Thoren M."/>
            <person name="Johannesson H."/>
        </authorList>
    </citation>
    <scope>NUCLEOTIDE SEQUENCE</scope>
    <source>
        <strain evidence="4">CBS 314.62</strain>
    </source>
</reference>
<dbReference type="PANTHER" id="PTHR44825:SF1">
    <property type="entry name" value="DNAJ HOMOLOG SUBFAMILY C MEMBER 4"/>
    <property type="match status" value="1"/>
</dbReference>
<sequence length="327" mass="35389">MPLRDAPHGIGSALRLGRRRRCLPAPTLSLPRPASLHTSRILRARDDGASDDDNSHYDTLNIHPDASAAEIKKSFYTLSKTHHPDHNPTDPHASRRFMRISEAYATLSHAEKRARYDRDVLRLRRHHNHPPHAHHGGSYHSTNPAGGRPPSGLSRRRGTFTGPPPSFFRSGGWGAHATKRREAHDESTGGAGTHASSNNNNTTAGGPPPPPGAGARHHGQAGGMGPGQSPFGGRGDDVPHFDRASHERSHRERDARRAQRMAERNPFIPETGMWGGFALIMGVLTVAILGPYVVIDGWMRVSRTATARETAKGRENAAGSGIRGAKG</sequence>
<name>A0AAE0X5P4_9PEZI</name>
<feature type="compositionally biased region" description="Gly residues" evidence="1">
    <location>
        <begin position="220"/>
        <end position="233"/>
    </location>
</feature>
<accession>A0AAE0X5P4</accession>
<dbReference type="Gene3D" id="1.10.287.110">
    <property type="entry name" value="DnaJ domain"/>
    <property type="match status" value="1"/>
</dbReference>
<evidence type="ECO:0000256" key="1">
    <source>
        <dbReference type="SAM" id="MobiDB-lite"/>
    </source>
</evidence>
<dbReference type="PROSITE" id="PS50076">
    <property type="entry name" value="DNAJ_2"/>
    <property type="match status" value="1"/>
</dbReference>
<proteinExistence type="predicted"/>
<evidence type="ECO:0000313" key="5">
    <source>
        <dbReference type="Proteomes" id="UP001270362"/>
    </source>
</evidence>
<dbReference type="SUPFAM" id="SSF46565">
    <property type="entry name" value="Chaperone J-domain"/>
    <property type="match status" value="1"/>
</dbReference>
<keyword evidence="2" id="KW-1133">Transmembrane helix</keyword>
<feature type="region of interest" description="Disordered" evidence="1">
    <location>
        <begin position="306"/>
        <end position="327"/>
    </location>
</feature>
<dbReference type="EMBL" id="JAULSO010000003">
    <property type="protein sequence ID" value="KAK3685769.1"/>
    <property type="molecule type" value="Genomic_DNA"/>
</dbReference>
<dbReference type="Pfam" id="PF00226">
    <property type="entry name" value="DnaJ"/>
    <property type="match status" value="1"/>
</dbReference>
<keyword evidence="2" id="KW-0472">Membrane</keyword>
<dbReference type="InterPro" id="IPR001623">
    <property type="entry name" value="DnaJ_domain"/>
</dbReference>
<evidence type="ECO:0000313" key="4">
    <source>
        <dbReference type="EMBL" id="KAK3685769.1"/>
    </source>
</evidence>
<dbReference type="PRINTS" id="PR00625">
    <property type="entry name" value="JDOMAIN"/>
</dbReference>
<organism evidence="4 5">
    <name type="scientific">Podospora appendiculata</name>
    <dbReference type="NCBI Taxonomy" id="314037"/>
    <lineage>
        <taxon>Eukaryota</taxon>
        <taxon>Fungi</taxon>
        <taxon>Dikarya</taxon>
        <taxon>Ascomycota</taxon>
        <taxon>Pezizomycotina</taxon>
        <taxon>Sordariomycetes</taxon>
        <taxon>Sordariomycetidae</taxon>
        <taxon>Sordariales</taxon>
        <taxon>Podosporaceae</taxon>
        <taxon>Podospora</taxon>
    </lineage>
</organism>
<dbReference type="AlphaFoldDB" id="A0AAE0X5P4"/>
<comment type="caution">
    <text evidence="4">The sequence shown here is derived from an EMBL/GenBank/DDBJ whole genome shotgun (WGS) entry which is preliminary data.</text>
</comment>
<keyword evidence="2" id="KW-0812">Transmembrane</keyword>
<feature type="compositionally biased region" description="Low complexity" evidence="1">
    <location>
        <begin position="193"/>
        <end position="205"/>
    </location>
</feature>
<dbReference type="PANTHER" id="PTHR44825">
    <property type="match status" value="1"/>
</dbReference>
<feature type="domain" description="J" evidence="3">
    <location>
        <begin position="55"/>
        <end position="120"/>
    </location>
</feature>
<evidence type="ECO:0000256" key="2">
    <source>
        <dbReference type="SAM" id="Phobius"/>
    </source>
</evidence>
<dbReference type="Proteomes" id="UP001270362">
    <property type="component" value="Unassembled WGS sequence"/>
</dbReference>
<reference evidence="4" key="2">
    <citation type="submission" date="2023-06" db="EMBL/GenBank/DDBJ databases">
        <authorList>
            <consortium name="Lawrence Berkeley National Laboratory"/>
            <person name="Haridas S."/>
            <person name="Hensen N."/>
            <person name="Bonometti L."/>
            <person name="Westerberg I."/>
            <person name="Brannstrom I.O."/>
            <person name="Guillou S."/>
            <person name="Cros-Aarteil S."/>
            <person name="Calhoun S."/>
            <person name="Kuo A."/>
            <person name="Mondo S."/>
            <person name="Pangilinan J."/>
            <person name="Riley R."/>
            <person name="Labutti K."/>
            <person name="Andreopoulos B."/>
            <person name="Lipzen A."/>
            <person name="Chen C."/>
            <person name="Yanf M."/>
            <person name="Daum C."/>
            <person name="Ng V."/>
            <person name="Clum A."/>
            <person name="Steindorff A."/>
            <person name="Ohm R."/>
            <person name="Martin F."/>
            <person name="Silar P."/>
            <person name="Natvig D."/>
            <person name="Lalanne C."/>
            <person name="Gautier V."/>
            <person name="Ament-Velasquez S.L."/>
            <person name="Kruys A."/>
            <person name="Hutchinson M.I."/>
            <person name="Powell A.J."/>
            <person name="Barry K."/>
            <person name="Miller A.N."/>
            <person name="Grigoriev I.V."/>
            <person name="Debuchy R."/>
            <person name="Gladieux P."/>
            <person name="Thoren M.H."/>
            <person name="Johannesson H."/>
        </authorList>
    </citation>
    <scope>NUCLEOTIDE SEQUENCE</scope>
    <source>
        <strain evidence="4">CBS 314.62</strain>
    </source>
</reference>